<proteinExistence type="predicted"/>
<protein>
    <submittedName>
        <fullName evidence="1">Uncharacterized protein</fullName>
    </submittedName>
</protein>
<keyword evidence="2" id="KW-1185">Reference proteome</keyword>
<evidence type="ECO:0000313" key="2">
    <source>
        <dbReference type="Proteomes" id="UP000320244"/>
    </source>
</evidence>
<dbReference type="EMBL" id="VCQV01000049">
    <property type="protein sequence ID" value="TWP33057.1"/>
    <property type="molecule type" value="Genomic_DNA"/>
</dbReference>
<gene>
    <name evidence="1" type="ORF">FGL98_22490</name>
</gene>
<name>A0A563DS29_9MICO</name>
<reference evidence="1 2" key="2">
    <citation type="submission" date="2019-08" db="EMBL/GenBank/DDBJ databases">
        <title>Jejuicoccus antrihumi gen. nov., sp. nov., a new member of the family Dermacoccaceae isolated from a cave.</title>
        <authorList>
            <person name="Schumann P."/>
            <person name="Kim I.S."/>
        </authorList>
    </citation>
    <scope>NUCLEOTIDE SEQUENCE [LARGE SCALE GENOMIC DNA]</scope>
    <source>
        <strain evidence="1 2">C5-26</strain>
    </source>
</reference>
<dbReference type="Proteomes" id="UP000320244">
    <property type="component" value="Unassembled WGS sequence"/>
</dbReference>
<dbReference type="RefSeq" id="WP_146320725.1">
    <property type="nucleotide sequence ID" value="NZ_VCQV01000049.1"/>
</dbReference>
<sequence>MRSFVALPWGMRMGVSSGDVDAHWCRPRDLAPGSLVVDSHPATVTLKQDWLLGLVPGWLDELFALGH</sequence>
<dbReference type="AlphaFoldDB" id="A0A563DS29"/>
<accession>A0A563DS29</accession>
<reference evidence="1 2" key="1">
    <citation type="submission" date="2019-05" db="EMBL/GenBank/DDBJ databases">
        <authorList>
            <person name="Lee S.D."/>
        </authorList>
    </citation>
    <scope>NUCLEOTIDE SEQUENCE [LARGE SCALE GENOMIC DNA]</scope>
    <source>
        <strain evidence="1 2">C5-26</strain>
    </source>
</reference>
<organism evidence="1 2">
    <name type="scientific">Leekyejoonella antrihumi</name>
    <dbReference type="NCBI Taxonomy" id="1660198"/>
    <lineage>
        <taxon>Bacteria</taxon>
        <taxon>Bacillati</taxon>
        <taxon>Actinomycetota</taxon>
        <taxon>Actinomycetes</taxon>
        <taxon>Micrococcales</taxon>
        <taxon>Dermacoccaceae</taxon>
        <taxon>Leekyejoonella</taxon>
    </lineage>
</organism>
<evidence type="ECO:0000313" key="1">
    <source>
        <dbReference type="EMBL" id="TWP33057.1"/>
    </source>
</evidence>
<dbReference type="OrthoDB" id="3701000at2"/>
<comment type="caution">
    <text evidence="1">The sequence shown here is derived from an EMBL/GenBank/DDBJ whole genome shotgun (WGS) entry which is preliminary data.</text>
</comment>